<protein>
    <recommendedName>
        <fullName evidence="2">UPF0173 metal-dependent hydrolase G4Y79_03680</fullName>
    </recommendedName>
</protein>
<evidence type="ECO:0000256" key="1">
    <source>
        <dbReference type="ARBA" id="ARBA00022801"/>
    </source>
</evidence>
<evidence type="ECO:0000313" key="4">
    <source>
        <dbReference type="EMBL" id="QPC85108.1"/>
    </source>
</evidence>
<dbReference type="EMBL" id="CP062983">
    <property type="protein sequence ID" value="QPC85108.1"/>
    <property type="molecule type" value="Genomic_DNA"/>
</dbReference>
<dbReference type="HAMAP" id="MF_00457">
    <property type="entry name" value="UPF0173"/>
    <property type="match status" value="1"/>
</dbReference>
<gene>
    <name evidence="4" type="ORF">G4Y79_03680</name>
</gene>
<dbReference type="InterPro" id="IPR022877">
    <property type="entry name" value="UPF0173"/>
</dbReference>
<dbReference type="NCBIfam" id="NF001911">
    <property type="entry name" value="PRK00685.1"/>
    <property type="match status" value="1"/>
</dbReference>
<dbReference type="GO" id="GO:0016787">
    <property type="term" value="F:hydrolase activity"/>
    <property type="evidence" value="ECO:0007669"/>
    <property type="project" value="UniProtKB-UniRule"/>
</dbReference>
<reference evidence="4 5" key="1">
    <citation type="submission" date="2020-02" db="EMBL/GenBank/DDBJ databases">
        <authorList>
            <person name="Zheng R.K."/>
            <person name="Sun C.M."/>
        </authorList>
    </citation>
    <scope>NUCLEOTIDE SEQUENCE [LARGE SCALE GENOMIC DNA]</scope>
    <source>
        <strain evidence="5">rifampicinis</strain>
    </source>
</reference>
<dbReference type="InterPro" id="IPR036866">
    <property type="entry name" value="RibonucZ/Hydroxyglut_hydro"/>
</dbReference>
<dbReference type="Gene3D" id="3.60.15.10">
    <property type="entry name" value="Ribonuclease Z/Hydroxyacylglutathione hydrolase-like"/>
    <property type="match status" value="1"/>
</dbReference>
<name>A0A7S8IH58_9CHLR</name>
<evidence type="ECO:0000259" key="3">
    <source>
        <dbReference type="SMART" id="SM00849"/>
    </source>
</evidence>
<evidence type="ECO:0000313" key="5">
    <source>
        <dbReference type="Proteomes" id="UP000594468"/>
    </source>
</evidence>
<dbReference type="PANTHER" id="PTHR43546">
    <property type="entry name" value="UPF0173 METAL-DEPENDENT HYDROLASE MJ1163-RELATED"/>
    <property type="match status" value="1"/>
</dbReference>
<dbReference type="KEGG" id="pmet:G4Y79_03680"/>
<keyword evidence="1 2" id="KW-0378">Hydrolase</keyword>
<dbReference type="AlphaFoldDB" id="A0A7S8IH58"/>
<dbReference type="InterPro" id="IPR001279">
    <property type="entry name" value="Metallo-B-lactamas"/>
</dbReference>
<comment type="similarity">
    <text evidence="2">Belongs to the UPF0173 family.</text>
</comment>
<organism evidence="4 5">
    <name type="scientific">Phototrophicus methaneseepsis</name>
    <dbReference type="NCBI Taxonomy" id="2710758"/>
    <lineage>
        <taxon>Bacteria</taxon>
        <taxon>Bacillati</taxon>
        <taxon>Chloroflexota</taxon>
        <taxon>Candidatus Thermofontia</taxon>
        <taxon>Phototrophicales</taxon>
        <taxon>Phototrophicaceae</taxon>
        <taxon>Phototrophicus</taxon>
    </lineage>
</organism>
<keyword evidence="5" id="KW-1185">Reference proteome</keyword>
<dbReference type="SUPFAM" id="SSF56281">
    <property type="entry name" value="Metallo-hydrolase/oxidoreductase"/>
    <property type="match status" value="1"/>
</dbReference>
<dbReference type="SMART" id="SM00849">
    <property type="entry name" value="Lactamase_B"/>
    <property type="match status" value="1"/>
</dbReference>
<accession>A0A7S8IH58</accession>
<dbReference type="InterPro" id="IPR050114">
    <property type="entry name" value="UPF0173_UPF0282_UlaG_hydrolase"/>
</dbReference>
<dbReference type="PANTHER" id="PTHR43546:SF3">
    <property type="entry name" value="UPF0173 METAL-DEPENDENT HYDROLASE MJ1163"/>
    <property type="match status" value="1"/>
</dbReference>
<proteinExistence type="inferred from homology"/>
<evidence type="ECO:0000256" key="2">
    <source>
        <dbReference type="HAMAP-Rule" id="MF_00457"/>
    </source>
</evidence>
<feature type="domain" description="Metallo-beta-lactamase" evidence="3">
    <location>
        <begin position="7"/>
        <end position="188"/>
    </location>
</feature>
<dbReference type="Proteomes" id="UP000594468">
    <property type="component" value="Chromosome"/>
</dbReference>
<sequence length="226" mass="24726">MIIQWLGHSVFSLDIEGHSVLLDPFLTGNPLAAADPDELNPEVILVSHAHNDHTADVVSIATRTGAMLVCNFEMGNYFADKGVETMTQMNAGGTYQGEFLNAKWTNAFHSSSFQDGTYGGQPNGYIIMANGKHIYFAGDTSLFGDMSLIGDENLDVAILPIGDMLTMGIDDSIKAIKLLRPKYVIPMHYNTFPTIVQDAGKWAQRVNRETDAQPIVLDPGDKFTVE</sequence>
<dbReference type="Pfam" id="PF13483">
    <property type="entry name" value="Lactamase_B_3"/>
    <property type="match status" value="1"/>
</dbReference>